<dbReference type="EMBL" id="BPVZ01000813">
    <property type="protein sequence ID" value="GKV52695.1"/>
    <property type="molecule type" value="Genomic_DNA"/>
</dbReference>
<evidence type="ECO:0000313" key="2">
    <source>
        <dbReference type="Proteomes" id="UP001054252"/>
    </source>
</evidence>
<dbReference type="AlphaFoldDB" id="A0AAV5MRW0"/>
<keyword evidence="2" id="KW-1185">Reference proteome</keyword>
<gene>
    <name evidence="1" type="ORF">SLEP1_g59266</name>
</gene>
<evidence type="ECO:0000313" key="1">
    <source>
        <dbReference type="EMBL" id="GKV52695.1"/>
    </source>
</evidence>
<accession>A0AAV5MRW0</accession>
<reference evidence="1 2" key="1">
    <citation type="journal article" date="2021" name="Commun. Biol.">
        <title>The genome of Shorea leprosula (Dipterocarpaceae) highlights the ecological relevance of drought in aseasonal tropical rainforests.</title>
        <authorList>
            <person name="Ng K.K.S."/>
            <person name="Kobayashi M.J."/>
            <person name="Fawcett J.A."/>
            <person name="Hatakeyama M."/>
            <person name="Paape T."/>
            <person name="Ng C.H."/>
            <person name="Ang C.C."/>
            <person name="Tnah L.H."/>
            <person name="Lee C.T."/>
            <person name="Nishiyama T."/>
            <person name="Sese J."/>
            <person name="O'Brien M.J."/>
            <person name="Copetti D."/>
            <person name="Mohd Noor M.I."/>
            <person name="Ong R.C."/>
            <person name="Putra M."/>
            <person name="Sireger I.Z."/>
            <person name="Indrioko S."/>
            <person name="Kosugi Y."/>
            <person name="Izuno A."/>
            <person name="Isagi Y."/>
            <person name="Lee S.L."/>
            <person name="Shimizu K.K."/>
        </authorList>
    </citation>
    <scope>NUCLEOTIDE SEQUENCE [LARGE SCALE GENOMIC DNA]</scope>
    <source>
        <strain evidence="1">214</strain>
    </source>
</reference>
<organism evidence="1 2">
    <name type="scientific">Rubroshorea leprosula</name>
    <dbReference type="NCBI Taxonomy" id="152421"/>
    <lineage>
        <taxon>Eukaryota</taxon>
        <taxon>Viridiplantae</taxon>
        <taxon>Streptophyta</taxon>
        <taxon>Embryophyta</taxon>
        <taxon>Tracheophyta</taxon>
        <taxon>Spermatophyta</taxon>
        <taxon>Magnoliopsida</taxon>
        <taxon>eudicotyledons</taxon>
        <taxon>Gunneridae</taxon>
        <taxon>Pentapetalae</taxon>
        <taxon>rosids</taxon>
        <taxon>malvids</taxon>
        <taxon>Malvales</taxon>
        <taxon>Dipterocarpaceae</taxon>
        <taxon>Rubroshorea</taxon>
    </lineage>
</organism>
<name>A0AAV5MRW0_9ROSI</name>
<comment type="caution">
    <text evidence="1">The sequence shown here is derived from an EMBL/GenBank/DDBJ whole genome shotgun (WGS) entry which is preliminary data.</text>
</comment>
<protein>
    <submittedName>
        <fullName evidence="1">Uncharacterized protein</fullName>
    </submittedName>
</protein>
<dbReference type="Proteomes" id="UP001054252">
    <property type="component" value="Unassembled WGS sequence"/>
</dbReference>
<proteinExistence type="predicted"/>
<sequence length="51" mass="6140">MEEVFQHRRKEKQGEEISYRRPALPTHCTEHVFQLSNCFFQISAIVSRLVY</sequence>